<name>A0AAV2H9B7_LYMST</name>
<feature type="chain" id="PRO_5043091766" description="Phosphatidylinositol-glycan biosynthesis class X protein" evidence="10">
    <location>
        <begin position="19"/>
        <end position="245"/>
    </location>
</feature>
<dbReference type="GO" id="GO:0006506">
    <property type="term" value="P:GPI anchor biosynthetic process"/>
    <property type="evidence" value="ECO:0007669"/>
    <property type="project" value="UniProtKB-KW"/>
</dbReference>
<dbReference type="AlphaFoldDB" id="A0AAV2H9B7"/>
<gene>
    <name evidence="11" type="ORF">GSLYS_00002991001</name>
</gene>
<proteinExistence type="inferred from homology"/>
<dbReference type="InterPro" id="IPR040039">
    <property type="entry name" value="PIGX"/>
</dbReference>
<evidence type="ECO:0000256" key="3">
    <source>
        <dbReference type="ARBA" id="ARBA00010345"/>
    </source>
</evidence>
<dbReference type="InterPro" id="IPR013233">
    <property type="entry name" value="PIG-X/PBN1"/>
</dbReference>
<protein>
    <recommendedName>
        <fullName evidence="10">Phosphatidylinositol-glycan biosynthesis class X protein</fullName>
    </recommendedName>
</protein>
<keyword evidence="12" id="KW-1185">Reference proteome</keyword>
<reference evidence="11 12" key="1">
    <citation type="submission" date="2024-04" db="EMBL/GenBank/DDBJ databases">
        <authorList>
            <consortium name="Genoscope - CEA"/>
            <person name="William W."/>
        </authorList>
    </citation>
    <scope>NUCLEOTIDE SEQUENCE [LARGE SCALE GENOMIC DNA]</scope>
</reference>
<keyword evidence="7 10" id="KW-1133">Transmembrane helix</keyword>
<keyword evidence="9" id="KW-0325">Glycoprotein</keyword>
<feature type="signal peptide" evidence="10">
    <location>
        <begin position="1"/>
        <end position="18"/>
    </location>
</feature>
<keyword evidence="8 10" id="KW-0472">Membrane</keyword>
<dbReference type="PANTHER" id="PTHR28650">
    <property type="entry name" value="PHOSPHATIDYLINOSITOL-GLYCAN BIOSYNTHESIS CLASS X PROTEIN"/>
    <property type="match status" value="1"/>
</dbReference>
<keyword evidence="10" id="KW-0732">Signal</keyword>
<evidence type="ECO:0000256" key="7">
    <source>
        <dbReference type="ARBA" id="ARBA00022989"/>
    </source>
</evidence>
<evidence type="ECO:0000256" key="1">
    <source>
        <dbReference type="ARBA" id="ARBA00004389"/>
    </source>
</evidence>
<keyword evidence="6 10" id="KW-0256">Endoplasmic reticulum</keyword>
<sequence>MYFLRHLLVSLQLSIVQTLLPGSNLHMDRSLIGQGFHRDLNTYIVLDKDLRGLYTSPECSLLLIETLPAGVYADPFQLSSMVPFGGPKIRLDGAVNIEAAEFMSKSHELYIFVNVNLYAVDTMTEQTVINISFPIHARYHKPSSDPNVSHSTVTIFHPSLYSNCSKSDAGSFLSAPCDVSSNLLCRWEQLSYICSAAPLELMIPVGMARDKPIVILVTLLVTATICSLLIKFIWESDSQTCKKHS</sequence>
<evidence type="ECO:0000313" key="12">
    <source>
        <dbReference type="Proteomes" id="UP001497497"/>
    </source>
</evidence>
<evidence type="ECO:0000256" key="9">
    <source>
        <dbReference type="ARBA" id="ARBA00023180"/>
    </source>
</evidence>
<comment type="subcellular location">
    <subcellularLocation>
        <location evidence="1 10">Endoplasmic reticulum membrane</location>
        <topology evidence="1 10">Single-pass membrane protein</topology>
    </subcellularLocation>
</comment>
<dbReference type="Proteomes" id="UP001497497">
    <property type="component" value="Unassembled WGS sequence"/>
</dbReference>
<dbReference type="EMBL" id="CAXITT010000039">
    <property type="protein sequence ID" value="CAL1528821.1"/>
    <property type="molecule type" value="Genomic_DNA"/>
</dbReference>
<comment type="caution">
    <text evidence="11">The sequence shown here is derived from an EMBL/GenBank/DDBJ whole genome shotgun (WGS) entry which is preliminary data.</text>
</comment>
<evidence type="ECO:0000256" key="8">
    <source>
        <dbReference type="ARBA" id="ARBA00023136"/>
    </source>
</evidence>
<dbReference type="GO" id="GO:0005789">
    <property type="term" value="C:endoplasmic reticulum membrane"/>
    <property type="evidence" value="ECO:0007669"/>
    <property type="project" value="UniProtKB-SubCell"/>
</dbReference>
<dbReference type="Pfam" id="PF08320">
    <property type="entry name" value="PIG-X"/>
    <property type="match status" value="1"/>
</dbReference>
<keyword evidence="4 10" id="KW-0337">GPI-anchor biosynthesis</keyword>
<comment type="function">
    <text evidence="10">Stabilizing subunit of the glycosylphosphatidylinositol-mannosyltransferase I complex which catalyzes the transfer of the first mannose, via an alpha-1,4 bond from a dolichol-phosphate-mannose (Dol-P-Man) to the glucosaminyl acyl phosphatidylinositol (GlcN-(acyl)PI) intermediate to generate alpha-D-Man-(1-&gt;4)-alpha-D-GlcN-(1-&gt;6)-(1-radyl,2-acyl-sn-glycero-3-phospho)-2-acyl-inositol and participates in the sixth step of the glycosylphosphatidylinositol-anchor biosynthesis. Probably acts by stabilizing the mannosyltransferase PIGM.</text>
</comment>
<evidence type="ECO:0000256" key="6">
    <source>
        <dbReference type="ARBA" id="ARBA00022824"/>
    </source>
</evidence>
<dbReference type="SMART" id="SM00780">
    <property type="entry name" value="PIG-X"/>
    <property type="match status" value="1"/>
</dbReference>
<evidence type="ECO:0000313" key="11">
    <source>
        <dbReference type="EMBL" id="CAL1528821.1"/>
    </source>
</evidence>
<evidence type="ECO:0000256" key="5">
    <source>
        <dbReference type="ARBA" id="ARBA00022692"/>
    </source>
</evidence>
<evidence type="ECO:0000256" key="10">
    <source>
        <dbReference type="RuleBase" id="RU366056"/>
    </source>
</evidence>
<keyword evidence="5 10" id="KW-0812">Transmembrane</keyword>
<feature type="transmembrane region" description="Helical" evidence="10">
    <location>
        <begin position="213"/>
        <end position="234"/>
    </location>
</feature>
<accession>A0AAV2H9B7</accession>
<evidence type="ECO:0000256" key="2">
    <source>
        <dbReference type="ARBA" id="ARBA00004687"/>
    </source>
</evidence>
<organism evidence="11 12">
    <name type="scientific">Lymnaea stagnalis</name>
    <name type="common">Great pond snail</name>
    <name type="synonym">Helix stagnalis</name>
    <dbReference type="NCBI Taxonomy" id="6523"/>
    <lineage>
        <taxon>Eukaryota</taxon>
        <taxon>Metazoa</taxon>
        <taxon>Spiralia</taxon>
        <taxon>Lophotrochozoa</taxon>
        <taxon>Mollusca</taxon>
        <taxon>Gastropoda</taxon>
        <taxon>Heterobranchia</taxon>
        <taxon>Euthyneura</taxon>
        <taxon>Panpulmonata</taxon>
        <taxon>Hygrophila</taxon>
        <taxon>Lymnaeoidea</taxon>
        <taxon>Lymnaeidae</taxon>
        <taxon>Lymnaea</taxon>
    </lineage>
</organism>
<evidence type="ECO:0000256" key="4">
    <source>
        <dbReference type="ARBA" id="ARBA00022502"/>
    </source>
</evidence>
<comment type="pathway">
    <text evidence="2 10">Glycolipid biosynthesis; glycosylphosphatidylinositol-anchor biosynthesis.</text>
</comment>
<comment type="similarity">
    <text evidence="3 10">Belongs to the PIGX family.</text>
</comment>
<dbReference type="PANTHER" id="PTHR28650:SF1">
    <property type="entry name" value="PHOSPHATIDYLINOSITOL-GLYCAN BIOSYNTHESIS CLASS X PROTEIN"/>
    <property type="match status" value="1"/>
</dbReference>